<dbReference type="GO" id="GO:0055129">
    <property type="term" value="P:L-proline biosynthetic process"/>
    <property type="evidence" value="ECO:0007669"/>
    <property type="project" value="UniProtKB-UniRule"/>
</dbReference>
<dbReference type="InterPro" id="IPR029036">
    <property type="entry name" value="P5CR_dimer"/>
</dbReference>
<accession>A0A3S4DP92</accession>
<dbReference type="Proteomes" id="UP000288547">
    <property type="component" value="Unassembled WGS sequence"/>
</dbReference>
<evidence type="ECO:0000256" key="6">
    <source>
        <dbReference type="NCBIfam" id="TIGR00112"/>
    </source>
</evidence>
<organism evidence="10 11">
    <name type="scientific">Labedella phragmitis</name>
    <dbReference type="NCBI Taxonomy" id="2498849"/>
    <lineage>
        <taxon>Bacteria</taxon>
        <taxon>Bacillati</taxon>
        <taxon>Actinomycetota</taxon>
        <taxon>Actinomycetes</taxon>
        <taxon>Micrococcales</taxon>
        <taxon>Microbacteriaceae</taxon>
        <taxon>Labedella</taxon>
    </lineage>
</organism>
<proteinExistence type="inferred from homology"/>
<sequence>MTVAEAPALAVVGAGSLARTLLAGWRRSGVPFPAVTTVSLTAARAAELRADGVTALSVEEDPDAAASAAAAARVVVIAVKPWMVDDVLPAVGAALQPGTIVVSVLAGVRLARLRDLLGTVDVVRVLPNTPSHVNAGFAGIVAGGADASLVGIVRELFAELGDVMDVDEDGLDALTVLSGSGPAFAFLLAEKLAAAAEHQGFGPHDAERIARAVLVGAGALLADSRSSPAELRRRITSLRGVTHHAVEVFEDRDLGSIVIDAADAGLARARELASAPADPVGTTS</sequence>
<dbReference type="GO" id="GO:0005737">
    <property type="term" value="C:cytoplasm"/>
    <property type="evidence" value="ECO:0007669"/>
    <property type="project" value="UniProtKB-SubCell"/>
</dbReference>
<protein>
    <recommendedName>
        <fullName evidence="5 6">Pyrroline-5-carboxylate reductase</fullName>
        <shortName evidence="5">P5C reductase</shortName>
        <shortName evidence="5">P5CR</shortName>
        <ecNumber evidence="5 6">1.5.1.2</ecNumber>
    </recommendedName>
    <alternativeName>
        <fullName evidence="5">PCA reductase</fullName>
    </alternativeName>
</protein>
<feature type="domain" description="Pyrroline-5-carboxylate reductase dimerisation" evidence="9">
    <location>
        <begin position="168"/>
        <end position="272"/>
    </location>
</feature>
<dbReference type="Gene3D" id="1.10.3730.10">
    <property type="entry name" value="ProC C-terminal domain-like"/>
    <property type="match status" value="1"/>
</dbReference>
<dbReference type="OrthoDB" id="9805754at2"/>
<keyword evidence="5" id="KW-0963">Cytoplasm</keyword>
<evidence type="ECO:0000256" key="4">
    <source>
        <dbReference type="ARBA" id="ARBA00058118"/>
    </source>
</evidence>
<dbReference type="InterPro" id="IPR036291">
    <property type="entry name" value="NAD(P)-bd_dom_sf"/>
</dbReference>
<dbReference type="Gene3D" id="3.40.50.720">
    <property type="entry name" value="NAD(P)-binding Rossmann-like Domain"/>
    <property type="match status" value="1"/>
</dbReference>
<comment type="catalytic activity">
    <reaction evidence="5">
        <text>L-proline + NAD(+) = (S)-1-pyrroline-5-carboxylate + NADH + 2 H(+)</text>
        <dbReference type="Rhea" id="RHEA:14105"/>
        <dbReference type="ChEBI" id="CHEBI:15378"/>
        <dbReference type="ChEBI" id="CHEBI:17388"/>
        <dbReference type="ChEBI" id="CHEBI:57540"/>
        <dbReference type="ChEBI" id="CHEBI:57945"/>
        <dbReference type="ChEBI" id="CHEBI:60039"/>
        <dbReference type="EC" id="1.5.1.2"/>
    </reaction>
</comment>
<dbReference type="PANTHER" id="PTHR11645">
    <property type="entry name" value="PYRROLINE-5-CARBOXYLATE REDUCTASE"/>
    <property type="match status" value="1"/>
</dbReference>
<dbReference type="SUPFAM" id="SSF48179">
    <property type="entry name" value="6-phosphogluconate dehydrogenase C-terminal domain-like"/>
    <property type="match status" value="1"/>
</dbReference>
<evidence type="ECO:0000256" key="3">
    <source>
        <dbReference type="ARBA" id="ARBA00023002"/>
    </source>
</evidence>
<dbReference type="HAMAP" id="MF_01925">
    <property type="entry name" value="P5C_reductase"/>
    <property type="match status" value="1"/>
</dbReference>
<evidence type="ECO:0000313" key="10">
    <source>
        <dbReference type="EMBL" id="RWZ52983.1"/>
    </source>
</evidence>
<evidence type="ECO:0000256" key="7">
    <source>
        <dbReference type="PIRSR" id="PIRSR000193-1"/>
    </source>
</evidence>
<comment type="subcellular location">
    <subcellularLocation>
        <location evidence="5">Cytoplasm</location>
    </subcellularLocation>
</comment>
<evidence type="ECO:0000256" key="5">
    <source>
        <dbReference type="HAMAP-Rule" id="MF_01925"/>
    </source>
</evidence>
<name>A0A3S4DP92_9MICO</name>
<keyword evidence="5" id="KW-0641">Proline biosynthesis</keyword>
<keyword evidence="2 5" id="KW-0521">NADP</keyword>
<dbReference type="EMBL" id="RZNB01000001">
    <property type="protein sequence ID" value="RWZ52983.1"/>
    <property type="molecule type" value="Genomic_DNA"/>
</dbReference>
<reference evidence="10 11" key="1">
    <citation type="submission" date="2018-12" db="EMBL/GenBank/DDBJ databases">
        <authorList>
            <person name="Li F."/>
        </authorList>
    </citation>
    <scope>NUCLEOTIDE SEQUENCE [LARGE SCALE GENOMIC DNA]</scope>
    <source>
        <strain evidence="10 11">11W25H-1</strain>
    </source>
</reference>
<comment type="similarity">
    <text evidence="1 5">Belongs to the pyrroline-5-carboxylate reductase family.</text>
</comment>
<dbReference type="Pfam" id="PF03807">
    <property type="entry name" value="F420_oxidored"/>
    <property type="match status" value="1"/>
</dbReference>
<keyword evidence="11" id="KW-1185">Reference proteome</keyword>
<evidence type="ECO:0000256" key="1">
    <source>
        <dbReference type="ARBA" id="ARBA00005525"/>
    </source>
</evidence>
<dbReference type="PANTHER" id="PTHR11645:SF0">
    <property type="entry name" value="PYRROLINE-5-CARBOXYLATE REDUCTASE 3"/>
    <property type="match status" value="1"/>
</dbReference>
<comment type="function">
    <text evidence="4 5">Catalyzes the reduction of 1-pyrroline-5-carboxylate (PCA) to L-proline.</text>
</comment>
<dbReference type="AlphaFoldDB" id="A0A3S4DP92"/>
<dbReference type="NCBIfam" id="TIGR00112">
    <property type="entry name" value="proC"/>
    <property type="match status" value="1"/>
</dbReference>
<comment type="catalytic activity">
    <reaction evidence="5">
        <text>L-proline + NADP(+) = (S)-1-pyrroline-5-carboxylate + NADPH + 2 H(+)</text>
        <dbReference type="Rhea" id="RHEA:14109"/>
        <dbReference type="ChEBI" id="CHEBI:15378"/>
        <dbReference type="ChEBI" id="CHEBI:17388"/>
        <dbReference type="ChEBI" id="CHEBI:57783"/>
        <dbReference type="ChEBI" id="CHEBI:58349"/>
        <dbReference type="ChEBI" id="CHEBI:60039"/>
        <dbReference type="EC" id="1.5.1.2"/>
    </reaction>
</comment>
<dbReference type="SUPFAM" id="SSF51735">
    <property type="entry name" value="NAD(P)-binding Rossmann-fold domains"/>
    <property type="match status" value="1"/>
</dbReference>
<keyword evidence="5" id="KW-0028">Amino-acid biosynthesis</keyword>
<dbReference type="InterPro" id="IPR008927">
    <property type="entry name" value="6-PGluconate_DH-like_C_sf"/>
</dbReference>
<dbReference type="InterPro" id="IPR028939">
    <property type="entry name" value="P5C_Rdtase_cat_N"/>
</dbReference>
<keyword evidence="3 5" id="KW-0560">Oxidoreductase</keyword>
<dbReference type="RefSeq" id="WP_128493826.1">
    <property type="nucleotide sequence ID" value="NZ_RZNB01000001.1"/>
</dbReference>
<dbReference type="EC" id="1.5.1.2" evidence="5 6"/>
<evidence type="ECO:0000259" key="8">
    <source>
        <dbReference type="Pfam" id="PF03807"/>
    </source>
</evidence>
<dbReference type="UniPathway" id="UPA00098">
    <property type="reaction ID" value="UER00361"/>
</dbReference>
<feature type="binding site" evidence="7">
    <location>
        <position position="39"/>
    </location>
    <ligand>
        <name>NADP(+)</name>
        <dbReference type="ChEBI" id="CHEBI:58349"/>
    </ligand>
</feature>
<feature type="binding site" evidence="7">
    <location>
        <begin position="78"/>
        <end position="81"/>
    </location>
    <ligand>
        <name>NADP(+)</name>
        <dbReference type="ChEBI" id="CHEBI:58349"/>
    </ligand>
</feature>
<dbReference type="FunFam" id="1.10.3730.10:FF:000001">
    <property type="entry name" value="Pyrroline-5-carboxylate reductase"/>
    <property type="match status" value="1"/>
</dbReference>
<comment type="caution">
    <text evidence="10">The sequence shown here is derived from an EMBL/GenBank/DDBJ whole genome shotgun (WGS) entry which is preliminary data.</text>
</comment>
<evidence type="ECO:0000313" key="11">
    <source>
        <dbReference type="Proteomes" id="UP000288547"/>
    </source>
</evidence>
<feature type="domain" description="Pyrroline-5-carboxylate reductase catalytic N-terminal" evidence="8">
    <location>
        <begin position="9"/>
        <end position="107"/>
    </location>
</feature>
<dbReference type="InterPro" id="IPR000304">
    <property type="entry name" value="Pyrroline-COOH_reductase"/>
</dbReference>
<dbReference type="GO" id="GO:0004735">
    <property type="term" value="F:pyrroline-5-carboxylate reductase activity"/>
    <property type="evidence" value="ECO:0007669"/>
    <property type="project" value="UniProtKB-UniRule"/>
</dbReference>
<dbReference type="Pfam" id="PF14748">
    <property type="entry name" value="P5CR_dimer"/>
    <property type="match status" value="1"/>
</dbReference>
<gene>
    <name evidence="5 10" type="primary">proC</name>
    <name evidence="10" type="ORF">ELQ90_03345</name>
</gene>
<comment type="pathway">
    <text evidence="5">Amino-acid biosynthesis; L-proline biosynthesis; L-proline from L-glutamate 5-semialdehyde: step 1/1.</text>
</comment>
<evidence type="ECO:0000259" key="9">
    <source>
        <dbReference type="Pfam" id="PF14748"/>
    </source>
</evidence>
<dbReference type="PIRSF" id="PIRSF000193">
    <property type="entry name" value="Pyrrol-5-carb_rd"/>
    <property type="match status" value="1"/>
</dbReference>
<evidence type="ECO:0000256" key="2">
    <source>
        <dbReference type="ARBA" id="ARBA00022857"/>
    </source>
</evidence>